<sequence>MDMNNGVNPAQSDTVRQQLYLNSEESKAVYHREPPPSYDATFNSTITVPEPVTNQPTSRTVIIQSPLQDSPMVYNCPKCDERIVTAVTHINTQKTHMLAGFLCGVFCWCCLCCVAAVPYLTKIFKETQHFCPNCKSFLGSYSKL</sequence>
<dbReference type="GO" id="GO:0031902">
    <property type="term" value="C:late endosome membrane"/>
    <property type="evidence" value="ECO:0007669"/>
    <property type="project" value="UniProtKB-SubCell"/>
</dbReference>
<dbReference type="OrthoDB" id="5599753at2759"/>
<reference evidence="10" key="1">
    <citation type="submission" date="2016-07" db="EMBL/GenBank/DDBJ databases">
        <authorList>
            <person name="Bretaudeau A."/>
        </authorList>
    </citation>
    <scope>NUCLEOTIDE SEQUENCE</scope>
    <source>
        <strain evidence="10">Rice</strain>
        <tissue evidence="10">Whole body</tissue>
    </source>
</reference>
<dbReference type="SMART" id="SM00714">
    <property type="entry name" value="LITAF"/>
    <property type="match status" value="1"/>
</dbReference>
<protein>
    <submittedName>
        <fullName evidence="12">Lipopolysaccharide-induced tumor necrosis factor-alpha factor homolog</fullName>
    </submittedName>
    <submittedName>
        <fullName evidence="10">SFRICE_014943</fullName>
    </submittedName>
</protein>
<dbReference type="EMBL" id="ODYU01010192">
    <property type="protein sequence ID" value="SOQ55150.1"/>
    <property type="molecule type" value="Genomic_DNA"/>
</dbReference>
<dbReference type="PANTHER" id="PTHR23292:SF14">
    <property type="entry name" value="FI16615P1-RELATED"/>
    <property type="match status" value="1"/>
</dbReference>
<keyword evidence="7 8" id="KW-0472">Membrane</keyword>
<proteinExistence type="inferred from homology"/>
<evidence type="ECO:0000256" key="6">
    <source>
        <dbReference type="ARBA" id="ARBA00022833"/>
    </source>
</evidence>
<dbReference type="GO" id="GO:0008270">
    <property type="term" value="F:zinc ion binding"/>
    <property type="evidence" value="ECO:0007669"/>
    <property type="project" value="TreeGrafter"/>
</dbReference>
<dbReference type="GeneID" id="118275694"/>
<keyword evidence="8" id="KW-1133">Transmembrane helix</keyword>
<reference evidence="12" key="2">
    <citation type="submission" date="2025-04" db="UniProtKB">
        <authorList>
            <consortium name="RefSeq"/>
        </authorList>
    </citation>
    <scope>IDENTIFICATION</scope>
    <source>
        <tissue evidence="12">Whole larval tissue</tissue>
    </source>
</reference>
<comment type="subcellular location">
    <subcellularLocation>
        <location evidence="2">Endosome membrane</location>
        <topology evidence="2">Peripheral membrane protein</topology>
    </subcellularLocation>
    <subcellularLocation>
        <location evidence="1">Late endosome membrane</location>
    </subcellularLocation>
    <subcellularLocation>
        <location evidence="3">Lysosome membrane</location>
        <topology evidence="3">Peripheral membrane protein</topology>
        <orientation evidence="3">Cytoplasmic side</orientation>
    </subcellularLocation>
</comment>
<evidence type="ECO:0000313" key="10">
    <source>
        <dbReference type="EMBL" id="SOQ55150.1"/>
    </source>
</evidence>
<dbReference type="AlphaFoldDB" id="A0A2H1WQ01"/>
<gene>
    <name evidence="12" type="primary">LOC118275694</name>
    <name evidence="10" type="ORF">SFRICE_014943</name>
</gene>
<keyword evidence="8" id="KW-0812">Transmembrane</keyword>
<dbReference type="PANTHER" id="PTHR23292">
    <property type="entry name" value="LIPOPOLYSACCHARIDE-INDUCED TUMOR NECROSIS FACTOR-ALPHA FACTOR"/>
    <property type="match status" value="1"/>
</dbReference>
<keyword evidence="6" id="KW-0862">Zinc</keyword>
<dbReference type="InterPro" id="IPR006629">
    <property type="entry name" value="LITAF"/>
</dbReference>
<dbReference type="GO" id="GO:0005765">
    <property type="term" value="C:lysosomal membrane"/>
    <property type="evidence" value="ECO:0007669"/>
    <property type="project" value="UniProtKB-SubCell"/>
</dbReference>
<dbReference type="PROSITE" id="PS51837">
    <property type="entry name" value="LITAF"/>
    <property type="match status" value="1"/>
</dbReference>
<dbReference type="Proteomes" id="UP000829999">
    <property type="component" value="Chromosome 8"/>
</dbReference>
<organism evidence="10">
    <name type="scientific">Spodoptera frugiperda</name>
    <name type="common">Fall armyworm</name>
    <dbReference type="NCBI Taxonomy" id="7108"/>
    <lineage>
        <taxon>Eukaryota</taxon>
        <taxon>Metazoa</taxon>
        <taxon>Ecdysozoa</taxon>
        <taxon>Arthropoda</taxon>
        <taxon>Hexapoda</taxon>
        <taxon>Insecta</taxon>
        <taxon>Pterygota</taxon>
        <taxon>Neoptera</taxon>
        <taxon>Endopterygota</taxon>
        <taxon>Lepidoptera</taxon>
        <taxon>Glossata</taxon>
        <taxon>Ditrysia</taxon>
        <taxon>Noctuoidea</taxon>
        <taxon>Noctuidae</taxon>
        <taxon>Amphipyrinae</taxon>
        <taxon>Spodoptera</taxon>
    </lineage>
</organism>
<dbReference type="Pfam" id="PF10601">
    <property type="entry name" value="zf-LITAF-like"/>
    <property type="match status" value="1"/>
</dbReference>
<evidence type="ECO:0000256" key="7">
    <source>
        <dbReference type="ARBA" id="ARBA00023136"/>
    </source>
</evidence>
<evidence type="ECO:0000256" key="8">
    <source>
        <dbReference type="SAM" id="Phobius"/>
    </source>
</evidence>
<dbReference type="RefSeq" id="XP_035449650.1">
    <property type="nucleotide sequence ID" value="XM_035593757.2"/>
</dbReference>
<evidence type="ECO:0000313" key="12">
    <source>
        <dbReference type="RefSeq" id="XP_035449650.1"/>
    </source>
</evidence>
<feature type="domain" description="LITAF" evidence="9">
    <location>
        <begin position="56"/>
        <end position="143"/>
    </location>
</feature>
<evidence type="ECO:0000256" key="1">
    <source>
        <dbReference type="ARBA" id="ARBA00004414"/>
    </source>
</evidence>
<dbReference type="InterPro" id="IPR037519">
    <property type="entry name" value="LITAF_fam"/>
</dbReference>
<keyword evidence="5" id="KW-0479">Metal-binding</keyword>
<keyword evidence="11" id="KW-1185">Reference proteome</keyword>
<accession>A0A2H1WQ01</accession>
<name>A0A2H1WQ01_SPOFR</name>
<feature type="transmembrane region" description="Helical" evidence="8">
    <location>
        <begin position="97"/>
        <end position="120"/>
    </location>
</feature>
<evidence type="ECO:0000256" key="4">
    <source>
        <dbReference type="ARBA" id="ARBA00005975"/>
    </source>
</evidence>
<comment type="similarity">
    <text evidence="4">Belongs to the CDIP1/LITAF family.</text>
</comment>
<evidence type="ECO:0000256" key="2">
    <source>
        <dbReference type="ARBA" id="ARBA00004481"/>
    </source>
</evidence>
<evidence type="ECO:0000256" key="5">
    <source>
        <dbReference type="ARBA" id="ARBA00022723"/>
    </source>
</evidence>
<evidence type="ECO:0000313" key="11">
    <source>
        <dbReference type="Proteomes" id="UP000829999"/>
    </source>
</evidence>
<evidence type="ECO:0000259" key="9">
    <source>
        <dbReference type="PROSITE" id="PS51837"/>
    </source>
</evidence>
<evidence type="ECO:0000256" key="3">
    <source>
        <dbReference type="ARBA" id="ARBA00004630"/>
    </source>
</evidence>